<dbReference type="EMBL" id="CP014672">
    <property type="protein sequence ID" value="ANW98545.1"/>
    <property type="molecule type" value="Genomic_DNA"/>
</dbReference>
<sequence length="65" mass="7067">MVSMENMVNAINQISASANEEATGAANIAQKTEMIVNMSENVVKLADKSNEKAEALIRLVNQFKI</sequence>
<dbReference type="Proteomes" id="UP000092971">
    <property type="component" value="Chromosome"/>
</dbReference>
<name>A0A1B1YCR0_THEST</name>
<dbReference type="SUPFAM" id="SSF58104">
    <property type="entry name" value="Methyl-accepting chemotaxis protein (MCP) signaling domain"/>
    <property type="match status" value="1"/>
</dbReference>
<dbReference type="AlphaFoldDB" id="A0A1B1YCR0"/>
<organism evidence="1 2">
    <name type="scientific">Thermoclostridium stercorarium subsp. thermolacticum DSM 2910</name>
    <dbReference type="NCBI Taxonomy" id="1121336"/>
    <lineage>
        <taxon>Bacteria</taxon>
        <taxon>Bacillati</taxon>
        <taxon>Bacillota</taxon>
        <taxon>Clostridia</taxon>
        <taxon>Eubacteriales</taxon>
        <taxon>Oscillospiraceae</taxon>
        <taxon>Thermoclostridium</taxon>
    </lineage>
</organism>
<proteinExistence type="predicted"/>
<evidence type="ECO:0000313" key="1">
    <source>
        <dbReference type="EMBL" id="ANW98545.1"/>
    </source>
</evidence>
<dbReference type="OrthoDB" id="1062at2"/>
<evidence type="ECO:0000313" key="2">
    <source>
        <dbReference type="Proteomes" id="UP000092971"/>
    </source>
</evidence>
<accession>A0A1B1YCR0</accession>
<dbReference type="RefSeq" id="WP_041746557.1">
    <property type="nucleotide sequence ID" value="NZ_CP014672.1"/>
</dbReference>
<evidence type="ECO:0008006" key="3">
    <source>
        <dbReference type="Google" id="ProtNLM"/>
    </source>
</evidence>
<protein>
    <recommendedName>
        <fullName evidence="3">Methyl-accepting chemotaxis protein</fullName>
    </recommendedName>
</protein>
<gene>
    <name evidence="1" type="ORF">CSTERTH_05590</name>
</gene>
<reference evidence="1 2" key="1">
    <citation type="submission" date="2016-02" db="EMBL/GenBank/DDBJ databases">
        <title>Comparison of Clostridium stercorarium subspecies using comparative genomics and transcriptomics.</title>
        <authorList>
            <person name="Schellenberg J."/>
            <person name="Thallinger G."/>
            <person name="Levin D.B."/>
            <person name="Zhang X."/>
            <person name="Alvare G."/>
            <person name="Fristensky B."/>
            <person name="Sparling R."/>
        </authorList>
    </citation>
    <scope>NUCLEOTIDE SEQUENCE [LARGE SCALE GENOMIC DNA]</scope>
    <source>
        <strain evidence="1 2">DSM 2910</strain>
    </source>
</reference>